<dbReference type="GO" id="GO:0030288">
    <property type="term" value="C:outer membrane-bounded periplasmic space"/>
    <property type="evidence" value="ECO:0007669"/>
    <property type="project" value="TreeGrafter"/>
</dbReference>
<proteinExistence type="predicted"/>
<evidence type="ECO:0000313" key="4">
    <source>
        <dbReference type="Proteomes" id="UP000326961"/>
    </source>
</evidence>
<dbReference type="Gene3D" id="3.90.226.10">
    <property type="entry name" value="2-enoyl-CoA Hydratase, Chain A, domain 1"/>
    <property type="match status" value="1"/>
</dbReference>
<organism evidence="3 4">
    <name type="scientific">Paraclostridium bifermentans</name>
    <name type="common">Clostridium bifermentans</name>
    <dbReference type="NCBI Taxonomy" id="1490"/>
    <lineage>
        <taxon>Bacteria</taxon>
        <taxon>Bacillati</taxon>
        <taxon>Bacillota</taxon>
        <taxon>Clostridia</taxon>
        <taxon>Peptostreptococcales</taxon>
        <taxon>Peptostreptococcaceae</taxon>
        <taxon>Paraclostridium</taxon>
    </lineage>
</organism>
<dbReference type="GO" id="GO:0007165">
    <property type="term" value="P:signal transduction"/>
    <property type="evidence" value="ECO:0007669"/>
    <property type="project" value="TreeGrafter"/>
</dbReference>
<keyword evidence="1" id="KW-1133">Transmembrane helix</keyword>
<dbReference type="Pfam" id="PF03572">
    <property type="entry name" value="Peptidase_S41"/>
    <property type="match status" value="1"/>
</dbReference>
<keyword evidence="1" id="KW-0472">Membrane</keyword>
<dbReference type="SMART" id="SM00245">
    <property type="entry name" value="TSPc"/>
    <property type="match status" value="1"/>
</dbReference>
<dbReference type="GO" id="GO:0008236">
    <property type="term" value="F:serine-type peptidase activity"/>
    <property type="evidence" value="ECO:0007669"/>
    <property type="project" value="InterPro"/>
</dbReference>
<dbReference type="EMBL" id="CP032452">
    <property type="protein sequence ID" value="QEZ67840.1"/>
    <property type="molecule type" value="Genomic_DNA"/>
</dbReference>
<dbReference type="SUPFAM" id="SSF52096">
    <property type="entry name" value="ClpP/crotonase"/>
    <property type="match status" value="1"/>
</dbReference>
<protein>
    <submittedName>
        <fullName evidence="3">Peptidase S41</fullName>
    </submittedName>
</protein>
<reference evidence="3 4" key="1">
    <citation type="submission" date="2018-09" db="EMBL/GenBank/DDBJ databases">
        <title>A clostridial neurotoxin that targets Anopheles mosquitoes.</title>
        <authorList>
            <person name="Contreras E."/>
            <person name="Masuyer G."/>
            <person name="Qureshi N."/>
            <person name="Chawla S."/>
            <person name="Lim H.L."/>
            <person name="Chen J."/>
            <person name="Stenmark P."/>
            <person name="Gill S."/>
        </authorList>
    </citation>
    <scope>NUCLEOTIDE SEQUENCE [LARGE SCALE GENOMIC DNA]</scope>
    <source>
        <strain evidence="3 4">Cbm</strain>
    </source>
</reference>
<feature type="domain" description="Tail specific protease" evidence="2">
    <location>
        <begin position="344"/>
        <end position="549"/>
    </location>
</feature>
<dbReference type="PANTHER" id="PTHR32060:SF30">
    <property type="entry name" value="CARBOXY-TERMINAL PROCESSING PROTEASE CTPA"/>
    <property type="match status" value="1"/>
</dbReference>
<dbReference type="InterPro" id="IPR005151">
    <property type="entry name" value="Tail-specific_protease"/>
</dbReference>
<keyword evidence="1" id="KW-0812">Transmembrane</keyword>
<evidence type="ECO:0000256" key="1">
    <source>
        <dbReference type="SAM" id="Phobius"/>
    </source>
</evidence>
<name>A0A5P3XBW2_PARBF</name>
<evidence type="ECO:0000259" key="2">
    <source>
        <dbReference type="SMART" id="SM00245"/>
    </source>
</evidence>
<dbReference type="Gene3D" id="3.30.750.44">
    <property type="match status" value="1"/>
</dbReference>
<dbReference type="InterPro" id="IPR029045">
    <property type="entry name" value="ClpP/crotonase-like_dom_sf"/>
</dbReference>
<dbReference type="PANTHER" id="PTHR32060">
    <property type="entry name" value="TAIL-SPECIFIC PROTEASE"/>
    <property type="match status" value="1"/>
</dbReference>
<accession>A0A5P3XBW2</accession>
<dbReference type="AlphaFoldDB" id="A0A5P3XBW2"/>
<gene>
    <name evidence="3" type="ORF">D4A35_02415</name>
</gene>
<dbReference type="GO" id="GO:0004175">
    <property type="term" value="F:endopeptidase activity"/>
    <property type="evidence" value="ECO:0007669"/>
    <property type="project" value="TreeGrafter"/>
</dbReference>
<feature type="transmembrane region" description="Helical" evidence="1">
    <location>
        <begin position="9"/>
        <end position="27"/>
    </location>
</feature>
<dbReference type="Proteomes" id="UP000326961">
    <property type="component" value="Chromosome"/>
</dbReference>
<dbReference type="Gene3D" id="2.30.42.10">
    <property type="match status" value="1"/>
</dbReference>
<dbReference type="GO" id="GO:0006508">
    <property type="term" value="P:proteolysis"/>
    <property type="evidence" value="ECO:0007669"/>
    <property type="project" value="InterPro"/>
</dbReference>
<dbReference type="RefSeq" id="WP_150885685.1">
    <property type="nucleotide sequence ID" value="NZ_CP032452.1"/>
</dbReference>
<sequence>MKKWIKNNLWIWGLLVVIIVLVIVNGTKRNSDKEFDSGSNIKIEKLNTNQIDNLKKLCKVWGVVKYYHPEVVAGNVNFDYELFRVMPDTINAKNSQEANKVIYTWVKNLGDVEENSSGKNDENKKIALERDLSWIKNTNYLDKDLSQLLVKISNSNISKRNKAYVKFDKKLGNSNFENENLYEEMDYDDDGYKLLALFRYWNIIEYYYPYTDVIEENWDEVLTTFIPKFVNTESELDYKLAISELTTKIHDPHAGVDDINKTLTKYWGNKYAPIEFALVEDCIVIKKINPKYKDECELKPGDIVLEINDKDIFEVIKEKSKYRSISRKEAIVNCLQGYLFRTSNDSIKLKLKRDGKYVVKNVKCYNDEYMFDIKEPSHKIIDENIGYINPGQLSKNEIDKIMDKFMNTEGIIVDLRKYPSVPIFITMPKYFVSKPTTFSKISVPNQSVPGEFTFAKDQVINPDDKKHYKGKLMILMNERSQSQSEFTVMELRKGTNAKVIGSNSIGTDGDATEVYLPGGVTTLITGLGVYDEDGSQTQRIGLKPDIYIKPTIDGIKDGRDELLEKAIEIIKTK</sequence>
<dbReference type="InterPro" id="IPR036034">
    <property type="entry name" value="PDZ_sf"/>
</dbReference>
<evidence type="ECO:0000313" key="3">
    <source>
        <dbReference type="EMBL" id="QEZ67840.1"/>
    </source>
</evidence>